<feature type="region of interest" description="Disordered" evidence="1">
    <location>
        <begin position="360"/>
        <end position="379"/>
    </location>
</feature>
<feature type="compositionally biased region" description="Acidic residues" evidence="1">
    <location>
        <begin position="144"/>
        <end position="153"/>
    </location>
</feature>
<dbReference type="EMBL" id="JAVRRD010000016">
    <property type="protein sequence ID" value="KAK5050872.1"/>
    <property type="molecule type" value="Genomic_DNA"/>
</dbReference>
<dbReference type="PANTHER" id="PTHR28094:SF1">
    <property type="entry name" value="MEIOTICALLY UP-REGULATED GENE 113 PROTEIN"/>
    <property type="match status" value="1"/>
</dbReference>
<feature type="compositionally biased region" description="Basic and acidic residues" evidence="1">
    <location>
        <begin position="175"/>
        <end position="185"/>
    </location>
</feature>
<organism evidence="3 4">
    <name type="scientific">Exophiala bonariae</name>
    <dbReference type="NCBI Taxonomy" id="1690606"/>
    <lineage>
        <taxon>Eukaryota</taxon>
        <taxon>Fungi</taxon>
        <taxon>Dikarya</taxon>
        <taxon>Ascomycota</taxon>
        <taxon>Pezizomycotina</taxon>
        <taxon>Eurotiomycetes</taxon>
        <taxon>Chaetothyriomycetidae</taxon>
        <taxon>Chaetothyriales</taxon>
        <taxon>Herpotrichiellaceae</taxon>
        <taxon>Exophiala</taxon>
    </lineage>
</organism>
<protein>
    <recommendedName>
        <fullName evidence="2">Bacteriophage T5 Orf172 DNA-binding domain-containing protein</fullName>
    </recommendedName>
</protein>
<dbReference type="PANTHER" id="PTHR28094">
    <property type="entry name" value="MEIOTICALLY UP-REGULATED GENE 113 PROTEIN"/>
    <property type="match status" value="1"/>
</dbReference>
<feature type="domain" description="Bacteriophage T5 Orf172 DNA-binding" evidence="2">
    <location>
        <begin position="709"/>
        <end position="801"/>
    </location>
</feature>
<feature type="compositionally biased region" description="Polar residues" evidence="1">
    <location>
        <begin position="162"/>
        <end position="173"/>
    </location>
</feature>
<proteinExistence type="predicted"/>
<reference evidence="3 4" key="1">
    <citation type="submission" date="2023-08" db="EMBL/GenBank/DDBJ databases">
        <title>Black Yeasts Isolated from many extreme environments.</title>
        <authorList>
            <person name="Coleine C."/>
            <person name="Stajich J.E."/>
            <person name="Selbmann L."/>
        </authorList>
    </citation>
    <scope>NUCLEOTIDE SEQUENCE [LARGE SCALE GENOMIC DNA]</scope>
    <source>
        <strain evidence="3 4">CCFEE 5792</strain>
    </source>
</reference>
<evidence type="ECO:0000256" key="1">
    <source>
        <dbReference type="SAM" id="MobiDB-lite"/>
    </source>
</evidence>
<evidence type="ECO:0000259" key="2">
    <source>
        <dbReference type="SMART" id="SM00974"/>
    </source>
</evidence>
<gene>
    <name evidence="3" type="ORF">LTR84_003431</name>
</gene>
<feature type="compositionally biased region" description="Basic and acidic residues" evidence="1">
    <location>
        <begin position="592"/>
        <end position="604"/>
    </location>
</feature>
<feature type="region of interest" description="Disordered" evidence="1">
    <location>
        <begin position="15"/>
        <end position="45"/>
    </location>
</feature>
<dbReference type="GeneID" id="89971618"/>
<evidence type="ECO:0000313" key="4">
    <source>
        <dbReference type="Proteomes" id="UP001358417"/>
    </source>
</evidence>
<dbReference type="InterPro" id="IPR018306">
    <property type="entry name" value="Phage_T5_Orf172_DNA-bd"/>
</dbReference>
<dbReference type="Proteomes" id="UP001358417">
    <property type="component" value="Unassembled WGS sequence"/>
</dbReference>
<dbReference type="RefSeq" id="XP_064705372.1">
    <property type="nucleotide sequence ID" value="XM_064847019.1"/>
</dbReference>
<name>A0AAV9N739_9EURO</name>
<dbReference type="SMART" id="SM00974">
    <property type="entry name" value="T5orf172"/>
    <property type="match status" value="1"/>
</dbReference>
<dbReference type="InterPro" id="IPR053006">
    <property type="entry name" value="Meiosis_regulatory"/>
</dbReference>
<evidence type="ECO:0000313" key="3">
    <source>
        <dbReference type="EMBL" id="KAK5050872.1"/>
    </source>
</evidence>
<sequence>MSSLTASVDVTFEPLKPLHPAVKDATTPRASRFRPQTPTPSTPELCWDDTPALSTIVTPGDEYDSDGGVPVDISPSVARRNRSKLRAVLDLDVYPSKEFRTTRIFDDNPLPITGITALIEDSSPSARTETVSLHQLQDQGRSEDVDDGPLPEEESTRMDETSFIQTASTSQENAVKPEEKSHTSDHQISNEPDHIISSKDSCEDEVSSVIFEFDHKIPSETTSAEIAVSKLDVDSTLSDVEASCTPTATDTSEELAVIWGPSQALCRALPCDFVERLRAEPIYCISTTTRNKRCRNKNGAKLTMEKVNTLLSELLGSSLLKEASSTIQLVEDLAIQAMCKNVHLRVVEAELAVLKEYSKVRDTEENPENASEAAEGKSVSDHSSLAQWLQGLLQAHIPEVQQQSSTELKVTAEMSAILTKPELHVTIEEIVETTPLFTKQEVALEVDSIAKMPTTPTRRNVKVEVDVNSEVLTDTSHSQVAFKMDAIAEMPPIDTQNNIEINMGVVSEIDARSTQPSIKLEMGMSAGLSATPTQSLVLVEKEVGAEAVPASMKPQVGVSTVANVAMPPSSTQFRAKDDPEGKVSSASTPFTTKHERTVDDDTPTKRLRYRGTRQQKLDKPQRDLSQVSTFASVINVNWAARKLRSEPRLPWSPDYATLSAHLRYKFEPYTLRGTRQNISDAELIRHWLERPLARTDVDQEGYICLFWHPGNFGFLKIGRTNDINKRLRKWQSQCKIEVKQVIEPDQSIQSPVRHPIRVEQLIHAELHSYRLQEPKCIGCSKKHVEWFKADPALALRVVKKWSHVPVLYEEGRLSKSLTEVEIKALCQVTTLEKIARTPSKPSRRSLGRHSVVEYPMINHFSIGEDGALDAPAWMKPLAT</sequence>
<dbReference type="AlphaFoldDB" id="A0AAV9N739"/>
<feature type="region of interest" description="Disordered" evidence="1">
    <location>
        <begin position="569"/>
        <end position="623"/>
    </location>
</feature>
<comment type="caution">
    <text evidence="3">The sequence shown here is derived from an EMBL/GenBank/DDBJ whole genome shotgun (WGS) entry which is preliminary data.</text>
</comment>
<feature type="region of interest" description="Disordered" evidence="1">
    <location>
        <begin position="123"/>
        <end position="199"/>
    </location>
</feature>
<keyword evidence="4" id="KW-1185">Reference proteome</keyword>
<feature type="compositionally biased region" description="Polar residues" evidence="1">
    <location>
        <begin position="123"/>
        <end position="139"/>
    </location>
</feature>
<dbReference type="Pfam" id="PF10544">
    <property type="entry name" value="T5orf172"/>
    <property type="match status" value="1"/>
</dbReference>
<accession>A0AAV9N739</accession>